<evidence type="ECO:0000313" key="2">
    <source>
        <dbReference type="EMBL" id="KAJ4455305.1"/>
    </source>
</evidence>
<name>A0ABQ8U7I9_9EUKA</name>
<accession>A0ABQ8U7I9</accession>
<organism evidence="2 3">
    <name type="scientific">Paratrimastix pyriformis</name>
    <dbReference type="NCBI Taxonomy" id="342808"/>
    <lineage>
        <taxon>Eukaryota</taxon>
        <taxon>Metamonada</taxon>
        <taxon>Preaxostyla</taxon>
        <taxon>Paratrimastigidae</taxon>
        <taxon>Paratrimastix</taxon>
    </lineage>
</organism>
<dbReference type="EMBL" id="JAPMOS010000112">
    <property type="protein sequence ID" value="KAJ4455305.1"/>
    <property type="molecule type" value="Genomic_DNA"/>
</dbReference>
<evidence type="ECO:0000313" key="3">
    <source>
        <dbReference type="Proteomes" id="UP001141327"/>
    </source>
</evidence>
<comment type="caution">
    <text evidence="2">The sequence shown here is derived from an EMBL/GenBank/DDBJ whole genome shotgun (WGS) entry which is preliminary data.</text>
</comment>
<keyword evidence="3" id="KW-1185">Reference proteome</keyword>
<protein>
    <submittedName>
        <fullName evidence="2">Uncharacterized protein</fullName>
    </submittedName>
</protein>
<dbReference type="Proteomes" id="UP001141327">
    <property type="component" value="Unassembled WGS sequence"/>
</dbReference>
<feature type="signal peptide" evidence="1">
    <location>
        <begin position="1"/>
        <end position="24"/>
    </location>
</feature>
<reference evidence="2" key="1">
    <citation type="journal article" date="2022" name="bioRxiv">
        <title>Genomics of Preaxostyla Flagellates Illuminates Evolutionary Transitions and the Path Towards Mitochondrial Loss.</title>
        <authorList>
            <person name="Novak L.V.F."/>
            <person name="Treitli S.C."/>
            <person name="Pyrih J."/>
            <person name="Halakuc P."/>
            <person name="Pipaliya S.V."/>
            <person name="Vacek V."/>
            <person name="Brzon O."/>
            <person name="Soukal P."/>
            <person name="Eme L."/>
            <person name="Dacks J.B."/>
            <person name="Karnkowska A."/>
            <person name="Elias M."/>
            <person name="Hampl V."/>
        </authorList>
    </citation>
    <scope>NUCLEOTIDE SEQUENCE</scope>
    <source>
        <strain evidence="2">RCP-MX</strain>
    </source>
</reference>
<keyword evidence="1" id="KW-0732">Signal</keyword>
<evidence type="ECO:0000256" key="1">
    <source>
        <dbReference type="SAM" id="SignalP"/>
    </source>
</evidence>
<proteinExistence type="predicted"/>
<feature type="chain" id="PRO_5047326431" evidence="1">
    <location>
        <begin position="25"/>
        <end position="235"/>
    </location>
</feature>
<gene>
    <name evidence="2" type="ORF">PAPYR_9770</name>
</gene>
<sequence length="235" mass="25676">MRMTFLPYRTFLLVLVSELSEKDALQVLRIVSKALEMIMPPPFWLPGMNPNHLKTLTQPCLGLIDLIIGCPFPALLGSVRVMPLPDDLLVIQLMVAQWAAEAVRSCPSRLPPLESSTAGPLSRQALRVYGCLMMEGVHVVVVASELEQEITQVVEILGGLLGQCLTRLRPLMSRDLPPSVSLDPGINRMLLWHGPSRRFIQAVVSTASHEATLAALEGAACASGRQQPLAGQCRR</sequence>